<reference evidence="2 3" key="1">
    <citation type="submission" date="2020-07" db="EMBL/GenBank/DDBJ databases">
        <title>Sequencing the genomes of 1000 actinobacteria strains.</title>
        <authorList>
            <person name="Klenk H.-P."/>
        </authorList>
    </citation>
    <scope>NUCLEOTIDE SEQUENCE [LARGE SCALE GENOMIC DNA]</scope>
    <source>
        <strain evidence="2 3">DSM 45876</strain>
    </source>
</reference>
<feature type="domain" description="Methyltransferase" evidence="1">
    <location>
        <begin position="55"/>
        <end position="143"/>
    </location>
</feature>
<dbReference type="GO" id="GO:0008168">
    <property type="term" value="F:methyltransferase activity"/>
    <property type="evidence" value="ECO:0007669"/>
    <property type="project" value="UniProtKB-KW"/>
</dbReference>
<dbReference type="InterPro" id="IPR029063">
    <property type="entry name" value="SAM-dependent_MTases_sf"/>
</dbReference>
<dbReference type="CDD" id="cd02440">
    <property type="entry name" value="AdoMet_MTases"/>
    <property type="match status" value="1"/>
</dbReference>
<accession>A0A7Y9WZB5</accession>
<evidence type="ECO:0000259" key="1">
    <source>
        <dbReference type="Pfam" id="PF13649"/>
    </source>
</evidence>
<dbReference type="RefSeq" id="WP_179779832.1">
    <property type="nucleotide sequence ID" value="NZ_JACCHK010000001.1"/>
</dbReference>
<dbReference type="PANTHER" id="PTHR43591">
    <property type="entry name" value="METHYLTRANSFERASE"/>
    <property type="match status" value="1"/>
</dbReference>
<protein>
    <submittedName>
        <fullName evidence="2">SAM-dependent methyltransferase</fullName>
    </submittedName>
</protein>
<name>A0A7Y9WZB5_9ACTN</name>
<dbReference type="PANTHER" id="PTHR43591:SF110">
    <property type="entry name" value="RHODANESE DOMAIN-CONTAINING PROTEIN"/>
    <property type="match status" value="1"/>
</dbReference>
<sequence length="214" mass="23204">MDARTEELRAAHDVLAEFYAERLADALDRLPAERAVLDLFCDLTLAVGLGTSVGDIGCGTGRLEPYLATRGLTPWGVDLSPEMIRVARRDHATFRFDVADLRELPFEDASLVGVVCWYSLIFLAPADRPAAYGELCRVVKPGGYLVTAFKAGASQVRRAGGSTNLGVEFDLYWQTPQEMERSVTDAGFTTVFWGGVPADGPDSPAQGYLLAQKA</sequence>
<dbReference type="InterPro" id="IPR041698">
    <property type="entry name" value="Methyltransf_25"/>
</dbReference>
<evidence type="ECO:0000313" key="3">
    <source>
        <dbReference type="Proteomes" id="UP000523545"/>
    </source>
</evidence>
<keyword evidence="2" id="KW-0489">Methyltransferase</keyword>
<proteinExistence type="predicted"/>
<dbReference type="GO" id="GO:0032259">
    <property type="term" value="P:methylation"/>
    <property type="evidence" value="ECO:0007669"/>
    <property type="project" value="UniProtKB-KW"/>
</dbReference>
<dbReference type="EMBL" id="JACCHK010000001">
    <property type="protein sequence ID" value="NYH41919.1"/>
    <property type="molecule type" value="Genomic_DNA"/>
</dbReference>
<dbReference type="AlphaFoldDB" id="A0A7Y9WZB5"/>
<evidence type="ECO:0000313" key="2">
    <source>
        <dbReference type="EMBL" id="NYH41919.1"/>
    </source>
</evidence>
<dbReference type="SUPFAM" id="SSF53335">
    <property type="entry name" value="S-adenosyl-L-methionine-dependent methyltransferases"/>
    <property type="match status" value="1"/>
</dbReference>
<dbReference type="Gene3D" id="3.40.50.150">
    <property type="entry name" value="Vaccinia Virus protein VP39"/>
    <property type="match status" value="1"/>
</dbReference>
<dbReference type="Proteomes" id="UP000523545">
    <property type="component" value="Unassembled WGS sequence"/>
</dbReference>
<keyword evidence="3" id="KW-1185">Reference proteome</keyword>
<keyword evidence="2" id="KW-0808">Transferase</keyword>
<gene>
    <name evidence="2" type="ORF">HNR22_001646</name>
</gene>
<organism evidence="2 3">
    <name type="scientific">Micromonospora jinlongensis</name>
    <dbReference type="NCBI Taxonomy" id="1287877"/>
    <lineage>
        <taxon>Bacteria</taxon>
        <taxon>Bacillati</taxon>
        <taxon>Actinomycetota</taxon>
        <taxon>Actinomycetes</taxon>
        <taxon>Micromonosporales</taxon>
        <taxon>Micromonosporaceae</taxon>
        <taxon>Micromonospora</taxon>
    </lineage>
</organism>
<dbReference type="Pfam" id="PF13649">
    <property type="entry name" value="Methyltransf_25"/>
    <property type="match status" value="1"/>
</dbReference>
<comment type="caution">
    <text evidence="2">The sequence shown here is derived from an EMBL/GenBank/DDBJ whole genome shotgun (WGS) entry which is preliminary data.</text>
</comment>